<organism evidence="4 5">
    <name type="scientific">Aliivibrio sifiae</name>
    <dbReference type="NCBI Taxonomy" id="566293"/>
    <lineage>
        <taxon>Bacteria</taxon>
        <taxon>Pseudomonadati</taxon>
        <taxon>Pseudomonadota</taxon>
        <taxon>Gammaproteobacteria</taxon>
        <taxon>Vibrionales</taxon>
        <taxon>Vibrionaceae</taxon>
        <taxon>Aliivibrio</taxon>
    </lineage>
</organism>
<gene>
    <name evidence="4" type="ORF">BTO22_13140</name>
</gene>
<dbReference type="AlphaFoldDB" id="A0A2S7X354"/>
<evidence type="ECO:0000256" key="3">
    <source>
        <dbReference type="ARBA" id="ARBA00022842"/>
    </source>
</evidence>
<dbReference type="Proteomes" id="UP000239263">
    <property type="component" value="Unassembled WGS sequence"/>
</dbReference>
<reference evidence="4 5" key="1">
    <citation type="submission" date="2016-12" db="EMBL/GenBank/DDBJ databases">
        <title>Diversity of luminous bacteria.</title>
        <authorList>
            <person name="Yoshizawa S."/>
            <person name="Kogure K."/>
        </authorList>
    </citation>
    <scope>NUCLEOTIDE SEQUENCE [LARGE SCALE GENOMIC DNA]</scope>
    <source>
        <strain evidence="4 5">ATCC 33715</strain>
    </source>
</reference>
<evidence type="ECO:0000256" key="1">
    <source>
        <dbReference type="ARBA" id="ARBA00001946"/>
    </source>
</evidence>
<dbReference type="SUPFAM" id="SSF56784">
    <property type="entry name" value="HAD-like"/>
    <property type="match status" value="1"/>
</dbReference>
<keyword evidence="3" id="KW-0460">Magnesium</keyword>
<dbReference type="EMBL" id="MSCO01000002">
    <property type="protein sequence ID" value="PQJ84468.1"/>
    <property type="molecule type" value="Genomic_DNA"/>
</dbReference>
<comment type="caution">
    <text evidence="4">The sequence shown here is derived from an EMBL/GenBank/DDBJ whole genome shotgun (WGS) entry which is preliminary data.</text>
</comment>
<dbReference type="Pfam" id="PF00702">
    <property type="entry name" value="Hydrolase"/>
    <property type="match status" value="1"/>
</dbReference>
<dbReference type="InterPro" id="IPR023214">
    <property type="entry name" value="HAD_sf"/>
</dbReference>
<dbReference type="Gene3D" id="3.40.50.1000">
    <property type="entry name" value="HAD superfamily/HAD-like"/>
    <property type="match status" value="1"/>
</dbReference>
<sequence length="163" mass="18060">MQGGIMKKAYLFDWGDTLMVDFPNTLGKMCDWETVQTVDGASEMLASLSQKGHLLYVATGADDSSVQDIELAFERVGLSQFISGYFCKSNLGLSKNSSEFYQRIANKLGVEPSQLTMVGDSLEKDVISAIEAGLNAVWFNYRGLEKESHSNFRTISQLHELSI</sequence>
<dbReference type="PANTHER" id="PTHR46470">
    <property type="entry name" value="N-ACYLNEURAMINATE-9-PHOSPHATASE"/>
    <property type="match status" value="1"/>
</dbReference>
<name>A0A2S7X354_9GAMM</name>
<proteinExistence type="predicted"/>
<comment type="cofactor">
    <cofactor evidence="1">
        <name>Mg(2+)</name>
        <dbReference type="ChEBI" id="CHEBI:18420"/>
    </cofactor>
</comment>
<dbReference type="NCBIfam" id="TIGR01549">
    <property type="entry name" value="HAD-SF-IA-v1"/>
    <property type="match status" value="1"/>
</dbReference>
<accession>A0A2S7X354</accession>
<evidence type="ECO:0000313" key="4">
    <source>
        <dbReference type="EMBL" id="PQJ84468.1"/>
    </source>
</evidence>
<dbReference type="InterPro" id="IPR051400">
    <property type="entry name" value="HAD-like_hydrolase"/>
</dbReference>
<dbReference type="GO" id="GO:0016787">
    <property type="term" value="F:hydrolase activity"/>
    <property type="evidence" value="ECO:0007669"/>
    <property type="project" value="UniProtKB-KW"/>
</dbReference>
<dbReference type="InterPro" id="IPR006439">
    <property type="entry name" value="HAD-SF_hydro_IA"/>
</dbReference>
<evidence type="ECO:0000256" key="2">
    <source>
        <dbReference type="ARBA" id="ARBA00022801"/>
    </source>
</evidence>
<dbReference type="InterPro" id="IPR036412">
    <property type="entry name" value="HAD-like_sf"/>
</dbReference>
<dbReference type="GO" id="GO:0044281">
    <property type="term" value="P:small molecule metabolic process"/>
    <property type="evidence" value="ECO:0007669"/>
    <property type="project" value="UniProtKB-ARBA"/>
</dbReference>
<keyword evidence="2 4" id="KW-0378">Hydrolase</keyword>
<protein>
    <submittedName>
        <fullName evidence="4">Hydrolase</fullName>
    </submittedName>
</protein>
<evidence type="ECO:0000313" key="5">
    <source>
        <dbReference type="Proteomes" id="UP000239263"/>
    </source>
</evidence>